<dbReference type="Pfam" id="PF04010">
    <property type="entry name" value="DUF357"/>
    <property type="match status" value="1"/>
</dbReference>
<dbReference type="InterPro" id="IPR036809">
    <property type="entry name" value="AF1782-like_sf"/>
</dbReference>
<dbReference type="STRING" id="1301915.JH146_0150"/>
<proteinExistence type="predicted"/>
<reference evidence="2 3" key="1">
    <citation type="journal article" date="2015" name="Int. J. Syst. Evol. Microbiol.">
        <title>M ethanocaldococcus bathoardescens sp. nov., a hyperthermophilic methanogen isolated from a volcanically active deep-sea hydrothermal vent.</title>
        <authorList>
            <person name="Stewart L.C."/>
            <person name="Jung J.H."/>
            <person name="Kim Y.T."/>
            <person name="Kwon S.W."/>
            <person name="Park C.S."/>
            <person name="Holden J.F."/>
        </authorList>
    </citation>
    <scope>NUCLEOTIDE SEQUENCE [LARGE SCALE GENOMIC DNA]</scope>
    <source>
        <strain evidence="2 3">JH146</strain>
    </source>
</reference>
<dbReference type="HOGENOM" id="CLU_180506_0_0_2"/>
<protein>
    <recommendedName>
        <fullName evidence="1">DUF357 domain-containing protein</fullName>
    </recommendedName>
</protein>
<dbReference type="OrthoDB" id="148073at2157"/>
<dbReference type="EMBL" id="CP009149">
    <property type="protein sequence ID" value="AIJ05001.1"/>
    <property type="molecule type" value="Genomic_DNA"/>
</dbReference>
<feature type="domain" description="DUF357" evidence="1">
    <location>
        <begin position="16"/>
        <end position="89"/>
    </location>
</feature>
<evidence type="ECO:0000259" key="1">
    <source>
        <dbReference type="Pfam" id="PF04010"/>
    </source>
</evidence>
<dbReference type="SUPFAM" id="SSF158372">
    <property type="entry name" value="AF1782-like"/>
    <property type="match status" value="1"/>
</dbReference>
<sequence>MVRKVIREITEEKLENYFKRTEEAINIIKKGMPPKRSLLYDVAKDFLLMIESYFEDAKAFKERGDYVTAFASLNYAYGWIDAGVRLGIFDVGDDDVRFTLAK</sequence>
<dbReference type="KEGG" id="mjh:JH146_0150"/>
<dbReference type="Proteomes" id="UP000028781">
    <property type="component" value="Chromosome"/>
</dbReference>
<dbReference type="AlphaFoldDB" id="A0A076L9Z5"/>
<name>A0A076L9Z5_9EURY</name>
<accession>A0A076L9Z5</accession>
<evidence type="ECO:0000313" key="2">
    <source>
        <dbReference type="EMBL" id="AIJ05001.1"/>
    </source>
</evidence>
<gene>
    <name evidence="2" type="ORF">JH146_0150</name>
</gene>
<evidence type="ECO:0000313" key="3">
    <source>
        <dbReference type="Proteomes" id="UP000028781"/>
    </source>
</evidence>
<dbReference type="InterPro" id="IPR023140">
    <property type="entry name" value="DUF357"/>
</dbReference>
<organism evidence="2 3">
    <name type="scientific">Methanocaldococcus bathoardescens</name>
    <dbReference type="NCBI Taxonomy" id="1301915"/>
    <lineage>
        <taxon>Archaea</taxon>
        <taxon>Methanobacteriati</taxon>
        <taxon>Methanobacteriota</taxon>
        <taxon>Methanomada group</taxon>
        <taxon>Methanococci</taxon>
        <taxon>Methanococcales</taxon>
        <taxon>Methanocaldococcaceae</taxon>
        <taxon>Methanocaldococcus</taxon>
    </lineage>
</organism>
<keyword evidence="3" id="KW-1185">Reference proteome</keyword>
<dbReference type="Gene3D" id="1.20.1270.90">
    <property type="entry name" value="AF1782-like"/>
    <property type="match status" value="1"/>
</dbReference>